<dbReference type="AlphaFoldDB" id="A0A4Q7J6Y4"/>
<dbReference type="InterPro" id="IPR036271">
    <property type="entry name" value="Tet_transcr_reg_TetR-rel_C_sf"/>
</dbReference>
<evidence type="ECO:0000256" key="3">
    <source>
        <dbReference type="ARBA" id="ARBA00023163"/>
    </source>
</evidence>
<dbReference type="EMBL" id="SFCC01000008">
    <property type="protein sequence ID" value="RZQ62899.1"/>
    <property type="molecule type" value="Genomic_DNA"/>
</dbReference>
<feature type="DNA-binding region" description="H-T-H motif" evidence="4">
    <location>
        <begin position="36"/>
        <end position="55"/>
    </location>
</feature>
<evidence type="ECO:0000256" key="1">
    <source>
        <dbReference type="ARBA" id="ARBA00023015"/>
    </source>
</evidence>
<keyword evidence="3" id="KW-0804">Transcription</keyword>
<dbReference type="OrthoDB" id="3192968at2"/>
<dbReference type="Proteomes" id="UP000292003">
    <property type="component" value="Unassembled WGS sequence"/>
</dbReference>
<organism evidence="6 7">
    <name type="scientific">Amycolatopsis suaedae</name>
    <dbReference type="NCBI Taxonomy" id="2510978"/>
    <lineage>
        <taxon>Bacteria</taxon>
        <taxon>Bacillati</taxon>
        <taxon>Actinomycetota</taxon>
        <taxon>Actinomycetes</taxon>
        <taxon>Pseudonocardiales</taxon>
        <taxon>Pseudonocardiaceae</taxon>
        <taxon>Amycolatopsis</taxon>
    </lineage>
</organism>
<protein>
    <submittedName>
        <fullName evidence="6">TetR/AcrR family transcriptional regulator</fullName>
    </submittedName>
</protein>
<dbReference type="PRINTS" id="PR00455">
    <property type="entry name" value="HTHTETR"/>
</dbReference>
<dbReference type="InterPro" id="IPR001647">
    <property type="entry name" value="HTH_TetR"/>
</dbReference>
<evidence type="ECO:0000313" key="7">
    <source>
        <dbReference type="Proteomes" id="UP000292003"/>
    </source>
</evidence>
<dbReference type="PANTHER" id="PTHR30055:SF234">
    <property type="entry name" value="HTH-TYPE TRANSCRIPTIONAL REGULATOR BETI"/>
    <property type="match status" value="1"/>
</dbReference>
<feature type="domain" description="HTH tetR-type" evidence="5">
    <location>
        <begin position="14"/>
        <end position="73"/>
    </location>
</feature>
<evidence type="ECO:0000256" key="2">
    <source>
        <dbReference type="ARBA" id="ARBA00023125"/>
    </source>
</evidence>
<accession>A0A4Q7J6Y4</accession>
<evidence type="ECO:0000256" key="4">
    <source>
        <dbReference type="PROSITE-ProRule" id="PRU00335"/>
    </source>
</evidence>
<proteinExistence type="predicted"/>
<evidence type="ECO:0000259" key="5">
    <source>
        <dbReference type="PROSITE" id="PS50977"/>
    </source>
</evidence>
<dbReference type="PANTHER" id="PTHR30055">
    <property type="entry name" value="HTH-TYPE TRANSCRIPTIONAL REGULATOR RUTR"/>
    <property type="match status" value="1"/>
</dbReference>
<dbReference type="InterPro" id="IPR009057">
    <property type="entry name" value="Homeodomain-like_sf"/>
</dbReference>
<gene>
    <name evidence="6" type="ORF">EWH70_17825</name>
</gene>
<keyword evidence="1" id="KW-0805">Transcription regulation</keyword>
<keyword evidence="2 4" id="KW-0238">DNA-binding</keyword>
<reference evidence="6 7" key="1">
    <citation type="submission" date="2019-02" db="EMBL/GenBank/DDBJ databases">
        <title>Draft genome sequence of Amycolatopsis sp. 8-3EHSu isolated from roots of Suaeda maritima.</title>
        <authorList>
            <person name="Duangmal K."/>
            <person name="Chantavorakit T."/>
        </authorList>
    </citation>
    <scope>NUCLEOTIDE SEQUENCE [LARGE SCALE GENOMIC DNA]</scope>
    <source>
        <strain evidence="6 7">8-3EHSu</strain>
    </source>
</reference>
<keyword evidence="7" id="KW-1185">Reference proteome</keyword>
<comment type="caution">
    <text evidence="6">The sequence shown here is derived from an EMBL/GenBank/DDBJ whole genome shotgun (WGS) entry which is preliminary data.</text>
</comment>
<dbReference type="GO" id="GO:0000976">
    <property type="term" value="F:transcription cis-regulatory region binding"/>
    <property type="evidence" value="ECO:0007669"/>
    <property type="project" value="TreeGrafter"/>
</dbReference>
<sequence length="211" mass="22912">MTVEQPTSLRADARRNRDQILASARVLFASHGAEVPMEEIARHAGVGVGTLYRRFPDREALIREVAQEAFGTACVGGREALAEAATAWDALVRFLNYSREVKLSVQLAMHSPVAQRVLEEDPRTVGYRDELLAILDEIVRAAQAEGTLRADVGTGDIAIMFSTLLRQLAFRDSELAQRSTARSLALMLDSLRAEGATPLPGSPVTSAELLA</sequence>
<evidence type="ECO:0000313" key="6">
    <source>
        <dbReference type="EMBL" id="RZQ62899.1"/>
    </source>
</evidence>
<dbReference type="SUPFAM" id="SSF48498">
    <property type="entry name" value="Tetracyclin repressor-like, C-terminal domain"/>
    <property type="match status" value="1"/>
</dbReference>
<dbReference type="PROSITE" id="PS50977">
    <property type="entry name" value="HTH_TETR_2"/>
    <property type="match status" value="1"/>
</dbReference>
<name>A0A4Q7J6Y4_9PSEU</name>
<dbReference type="SUPFAM" id="SSF46689">
    <property type="entry name" value="Homeodomain-like"/>
    <property type="match status" value="1"/>
</dbReference>
<dbReference type="GO" id="GO:0003700">
    <property type="term" value="F:DNA-binding transcription factor activity"/>
    <property type="evidence" value="ECO:0007669"/>
    <property type="project" value="TreeGrafter"/>
</dbReference>
<dbReference type="Pfam" id="PF00440">
    <property type="entry name" value="TetR_N"/>
    <property type="match status" value="1"/>
</dbReference>
<dbReference type="RefSeq" id="WP_130476636.1">
    <property type="nucleotide sequence ID" value="NZ_SFCC01000008.1"/>
</dbReference>
<dbReference type="Gene3D" id="1.10.357.10">
    <property type="entry name" value="Tetracycline Repressor, domain 2"/>
    <property type="match status" value="1"/>
</dbReference>
<dbReference type="InterPro" id="IPR050109">
    <property type="entry name" value="HTH-type_TetR-like_transc_reg"/>
</dbReference>